<dbReference type="CDD" id="cd21151">
    <property type="entry name" value="PUA_Nip7-like"/>
    <property type="match status" value="1"/>
</dbReference>
<dbReference type="Gene3D" id="2.30.130.10">
    <property type="entry name" value="PUA domain"/>
    <property type="match status" value="1"/>
</dbReference>
<comment type="caution">
    <text evidence="2">The sequence shown here is derived from an EMBL/GenBank/DDBJ whole genome shotgun (WGS) entry which is preliminary data.</text>
</comment>
<dbReference type="EMBL" id="JACASF010000021">
    <property type="protein sequence ID" value="KAF6407570.1"/>
    <property type="molecule type" value="Genomic_DNA"/>
</dbReference>
<dbReference type="Proteomes" id="UP000550707">
    <property type="component" value="Unassembled WGS sequence"/>
</dbReference>
<evidence type="ECO:0000259" key="1">
    <source>
        <dbReference type="Pfam" id="PF03657"/>
    </source>
</evidence>
<proteinExistence type="predicted"/>
<dbReference type="AlphaFoldDB" id="A0A7J8C9Q5"/>
<evidence type="ECO:0000313" key="3">
    <source>
        <dbReference type="Proteomes" id="UP000550707"/>
    </source>
</evidence>
<accession>A0A7J8C9Q5</accession>
<feature type="domain" description="UPF0113" evidence="1">
    <location>
        <begin position="2"/>
        <end position="40"/>
    </location>
</feature>
<dbReference type="InterPro" id="IPR005155">
    <property type="entry name" value="UPF0113_PUA"/>
</dbReference>
<evidence type="ECO:0000313" key="2">
    <source>
        <dbReference type="EMBL" id="KAF6407570.1"/>
    </source>
</evidence>
<reference evidence="2 3" key="1">
    <citation type="journal article" date="2020" name="Nature">
        <title>Six reference-quality genomes reveal evolution of bat adaptations.</title>
        <authorList>
            <person name="Jebb D."/>
            <person name="Huang Z."/>
            <person name="Pippel M."/>
            <person name="Hughes G.M."/>
            <person name="Lavrichenko K."/>
            <person name="Devanna P."/>
            <person name="Winkler S."/>
            <person name="Jermiin L.S."/>
            <person name="Skirmuntt E.C."/>
            <person name="Katzourakis A."/>
            <person name="Burkitt-Gray L."/>
            <person name="Ray D.A."/>
            <person name="Sullivan K.A.M."/>
            <person name="Roscito J.G."/>
            <person name="Kirilenko B.M."/>
            <person name="Davalos L.M."/>
            <person name="Corthals A.P."/>
            <person name="Power M.L."/>
            <person name="Jones G."/>
            <person name="Ransome R.D."/>
            <person name="Dechmann D.K.N."/>
            <person name="Locatelli A.G."/>
            <person name="Puechmaille S.J."/>
            <person name="Fedrigo O."/>
            <person name="Jarvis E.D."/>
            <person name="Hiller M."/>
            <person name="Vernes S.C."/>
            <person name="Myers E.W."/>
            <person name="Teeling E.C."/>
        </authorList>
    </citation>
    <scope>NUCLEOTIDE SEQUENCE [LARGE SCALE GENOMIC DNA]</scope>
    <source>
        <strain evidence="2">MMolMol1</strain>
        <tissue evidence="2">Muscle</tissue>
    </source>
</reference>
<organism evidence="2 3">
    <name type="scientific">Molossus molossus</name>
    <name type="common">Pallas' mastiff bat</name>
    <name type="synonym">Vespertilio molossus</name>
    <dbReference type="NCBI Taxonomy" id="27622"/>
    <lineage>
        <taxon>Eukaryota</taxon>
        <taxon>Metazoa</taxon>
        <taxon>Chordata</taxon>
        <taxon>Craniata</taxon>
        <taxon>Vertebrata</taxon>
        <taxon>Euteleostomi</taxon>
        <taxon>Mammalia</taxon>
        <taxon>Eutheria</taxon>
        <taxon>Laurasiatheria</taxon>
        <taxon>Chiroptera</taxon>
        <taxon>Yangochiroptera</taxon>
        <taxon>Molossidae</taxon>
        <taxon>Molossus</taxon>
    </lineage>
</organism>
<name>A0A7J8C9Q5_MOLMO</name>
<keyword evidence="3" id="KW-1185">Reference proteome</keyword>
<dbReference type="InterPro" id="IPR015947">
    <property type="entry name" value="PUA-like_sf"/>
</dbReference>
<dbReference type="PROSITE" id="PS50890">
    <property type="entry name" value="PUA"/>
    <property type="match status" value="1"/>
</dbReference>
<dbReference type="Pfam" id="PF03657">
    <property type="entry name" value="UPF0113"/>
    <property type="match status" value="1"/>
</dbReference>
<dbReference type="SUPFAM" id="SSF88697">
    <property type="entry name" value="PUA domain-like"/>
    <property type="match status" value="1"/>
</dbReference>
<dbReference type="GO" id="GO:0003723">
    <property type="term" value="F:RNA binding"/>
    <property type="evidence" value="ECO:0007669"/>
    <property type="project" value="InterPro"/>
</dbReference>
<sequence length="45" mass="4961">MADIPLGFGVAAKSTQDCRKVDPMAIVVFHQADIGEYVRHEETLT</sequence>
<gene>
    <name evidence="2" type="ORF">HJG59_013077</name>
</gene>
<dbReference type="InterPro" id="IPR036974">
    <property type="entry name" value="PUA_sf"/>
</dbReference>
<protein>
    <submittedName>
        <fullName evidence="2">Nucleolar pre-rRNA processing protein NIP7</fullName>
    </submittedName>
</protein>